<dbReference type="Gene3D" id="3.40.390.10">
    <property type="entry name" value="Collagenase (Catalytic Domain)"/>
    <property type="match status" value="1"/>
</dbReference>
<evidence type="ECO:0000259" key="2">
    <source>
        <dbReference type="PROSITE" id="PS51864"/>
    </source>
</evidence>
<reference evidence="3 4" key="1">
    <citation type="submission" date="2018-11" db="EMBL/GenBank/DDBJ databases">
        <authorList>
            <consortium name="Pathogen Informatics"/>
        </authorList>
    </citation>
    <scope>NUCLEOTIDE SEQUENCE [LARGE SCALE GENOMIC DNA]</scope>
</reference>
<protein>
    <recommendedName>
        <fullName evidence="2">Peptidase M12A domain-containing protein</fullName>
    </recommendedName>
</protein>
<organism evidence="3 4">
    <name type="scientific">Strongylus vulgaris</name>
    <name type="common">Blood worm</name>
    <dbReference type="NCBI Taxonomy" id="40348"/>
    <lineage>
        <taxon>Eukaryota</taxon>
        <taxon>Metazoa</taxon>
        <taxon>Ecdysozoa</taxon>
        <taxon>Nematoda</taxon>
        <taxon>Chromadorea</taxon>
        <taxon>Rhabditida</taxon>
        <taxon>Rhabditina</taxon>
        <taxon>Rhabditomorpha</taxon>
        <taxon>Strongyloidea</taxon>
        <taxon>Strongylidae</taxon>
        <taxon>Strongylus</taxon>
    </lineage>
</organism>
<sequence length="57" mass="6474">MHYSQSIFTEKKKGPAFTTSPDEKYEYTVGSDMLSFIDLAMINAHYHCQAAIQLTLT</sequence>
<gene>
    <name evidence="3" type="ORF">SVUK_LOCUS17295</name>
</gene>
<evidence type="ECO:0000313" key="3">
    <source>
        <dbReference type="EMBL" id="VDM82297.1"/>
    </source>
</evidence>
<name>A0A3P7K1E0_STRVU</name>
<dbReference type="InterPro" id="IPR001506">
    <property type="entry name" value="Peptidase_M12A"/>
</dbReference>
<evidence type="ECO:0000313" key="4">
    <source>
        <dbReference type="Proteomes" id="UP000270094"/>
    </source>
</evidence>
<dbReference type="GO" id="GO:0006508">
    <property type="term" value="P:proteolysis"/>
    <property type="evidence" value="ECO:0007669"/>
    <property type="project" value="InterPro"/>
</dbReference>
<evidence type="ECO:0000256" key="1">
    <source>
        <dbReference type="PROSITE-ProRule" id="PRU01211"/>
    </source>
</evidence>
<dbReference type="PROSITE" id="PS51864">
    <property type="entry name" value="ASTACIN"/>
    <property type="match status" value="1"/>
</dbReference>
<keyword evidence="4" id="KW-1185">Reference proteome</keyword>
<dbReference type="OrthoDB" id="5852342at2759"/>
<dbReference type="EMBL" id="UYYB01116944">
    <property type="protein sequence ID" value="VDM82297.1"/>
    <property type="molecule type" value="Genomic_DNA"/>
</dbReference>
<dbReference type="GO" id="GO:0004222">
    <property type="term" value="F:metalloendopeptidase activity"/>
    <property type="evidence" value="ECO:0007669"/>
    <property type="project" value="InterPro"/>
</dbReference>
<proteinExistence type="predicted"/>
<dbReference type="AlphaFoldDB" id="A0A3P7K1E0"/>
<comment type="caution">
    <text evidence="1">Lacks conserved residue(s) required for the propagation of feature annotation.</text>
</comment>
<dbReference type="InterPro" id="IPR024079">
    <property type="entry name" value="MetalloPept_cat_dom_sf"/>
</dbReference>
<accession>A0A3P7K1E0</accession>
<dbReference type="Proteomes" id="UP000270094">
    <property type="component" value="Unassembled WGS sequence"/>
</dbReference>
<feature type="domain" description="Peptidase M12A" evidence="2">
    <location>
        <begin position="1"/>
        <end position="49"/>
    </location>
</feature>